<proteinExistence type="predicted"/>
<protein>
    <submittedName>
        <fullName evidence="1">Uncharacterized protein</fullName>
    </submittedName>
</protein>
<dbReference type="EMBL" id="CP144695">
    <property type="protein sequence ID" value="WVZ06114.1"/>
    <property type="molecule type" value="Genomic_DNA"/>
</dbReference>
<organism evidence="1 2">
    <name type="scientific">Vigna mungo</name>
    <name type="common">Black gram</name>
    <name type="synonym">Phaseolus mungo</name>
    <dbReference type="NCBI Taxonomy" id="3915"/>
    <lineage>
        <taxon>Eukaryota</taxon>
        <taxon>Viridiplantae</taxon>
        <taxon>Streptophyta</taxon>
        <taxon>Embryophyta</taxon>
        <taxon>Tracheophyta</taxon>
        <taxon>Spermatophyta</taxon>
        <taxon>Magnoliopsida</taxon>
        <taxon>eudicotyledons</taxon>
        <taxon>Gunneridae</taxon>
        <taxon>Pentapetalae</taxon>
        <taxon>rosids</taxon>
        <taxon>fabids</taxon>
        <taxon>Fabales</taxon>
        <taxon>Fabaceae</taxon>
        <taxon>Papilionoideae</taxon>
        <taxon>50 kb inversion clade</taxon>
        <taxon>NPAAA clade</taxon>
        <taxon>indigoferoid/millettioid clade</taxon>
        <taxon>Phaseoleae</taxon>
        <taxon>Vigna</taxon>
    </lineage>
</organism>
<keyword evidence="2" id="KW-1185">Reference proteome</keyword>
<sequence length="174" mass="19467">MNEMLLILSLSFSSEIERLDLLVIPDSDTDTSEFASEKLDWSTPITLFPTFQPPKYFFNHTSSSLDSPGWCESPKGVNLAEEGMRERLVQVEADSSMVFEMVDSSLVALLDSVRFKPFGRGSLIRGFLLLYTPLDCSLSLCLLDIITCQWFFTALSVLPGNSLAIMAHLLPYIL</sequence>
<evidence type="ECO:0000313" key="2">
    <source>
        <dbReference type="Proteomes" id="UP001374535"/>
    </source>
</evidence>
<accession>A0AAQ3RSF9</accession>
<name>A0AAQ3RSF9_VIGMU</name>
<reference evidence="1 2" key="1">
    <citation type="journal article" date="2023" name="Life. Sci Alliance">
        <title>Evolutionary insights into 3D genome organization and epigenetic landscape of Vigna mungo.</title>
        <authorList>
            <person name="Junaid A."/>
            <person name="Singh B."/>
            <person name="Bhatia S."/>
        </authorList>
    </citation>
    <scope>NUCLEOTIDE SEQUENCE [LARGE SCALE GENOMIC DNA]</scope>
    <source>
        <strain evidence="1">Urdbean</strain>
    </source>
</reference>
<gene>
    <name evidence="1" type="ORF">V8G54_019460</name>
</gene>
<evidence type="ECO:0000313" key="1">
    <source>
        <dbReference type="EMBL" id="WVZ06114.1"/>
    </source>
</evidence>
<dbReference type="Proteomes" id="UP001374535">
    <property type="component" value="Chromosome 6"/>
</dbReference>
<dbReference type="AlphaFoldDB" id="A0AAQ3RSF9"/>